<sequence length="717" mass="75988">MAKWAEGNRRRNGTPQNESQQVSHENEKTRVLDPVYELTPSENRTLDTKAGVANSQVECAAACYAIGSKFVAGIENGNECWCSMATQAGAIGNSADPSMLHDSFPCFLQFCARSCSLACSQTGACDKPCADAPTEKCGGFFALTEFAFACHAAPHPNTTATATPTSNPNTTATATPTSNPNTTATATPTSNPNTTATPASTTAPAPTTTVSPTANKQTLVAEGHIAVAFTDLIISYVEGIPMTVPCTPHATHTTFEPANCTETGSWSIFAASDSSIILQRHVFDADMAATTPAPANSTSTTTPAPANSTTTTTLAPSNSTTTTTLAPSNSTTTTTLAPSNSTTAPMSTTTAMPLPAEVRINQMTIEFSRKTKAITSITFAHTVGNATLFTIVFNGADLANIMKVVEPKHSFACSHINVKGTLYNGAMEKLSAATLAIAPLQYQADSVGNATFAPPVPCAADQPTTSSTSSTGSPGTTSSPSSKKHKNKGGAIAGGIIGAIAGVGLVFGIIRWKTGSFTPWSRQDAYTPIESDIHIERSCGKMTARQAFAVARRACSEVAEYMVQRGMDDSLQSLGAAMVLRRVVQSRAPGSRAFVIRGVVQTEEQGQLNHRPSFAVELESNYFDPSLEAWRHQLLHTARHENVFESDHEAEAFFSEHMSFAPHAALGSITMLEGAALANSRRQDQLFALAEQNESLYWRKADRVTLKMRTWFDKLPA</sequence>
<dbReference type="EMBL" id="CH991545">
    <property type="protein sequence ID" value="EDQ91599.1"/>
    <property type="molecule type" value="Genomic_DNA"/>
</dbReference>
<dbReference type="GeneID" id="5888925"/>
<dbReference type="AlphaFoldDB" id="A9UU36"/>
<feature type="region of interest" description="Disordered" evidence="1">
    <location>
        <begin position="458"/>
        <end position="487"/>
    </location>
</feature>
<evidence type="ECO:0000256" key="2">
    <source>
        <dbReference type="SAM" id="Phobius"/>
    </source>
</evidence>
<feature type="transmembrane region" description="Helical" evidence="2">
    <location>
        <begin position="491"/>
        <end position="512"/>
    </location>
</feature>
<dbReference type="RefSeq" id="XP_001744021.1">
    <property type="nucleotide sequence ID" value="XM_001743969.1"/>
</dbReference>
<dbReference type="Proteomes" id="UP000001357">
    <property type="component" value="Unassembled WGS sequence"/>
</dbReference>
<gene>
    <name evidence="3" type="ORF">MONBRDRAFT_36255</name>
</gene>
<keyword evidence="2" id="KW-0472">Membrane</keyword>
<proteinExistence type="predicted"/>
<keyword evidence="4" id="KW-1185">Reference proteome</keyword>
<keyword evidence="2" id="KW-1133">Transmembrane helix</keyword>
<feature type="compositionally biased region" description="Low complexity" evidence="1">
    <location>
        <begin position="463"/>
        <end position="481"/>
    </location>
</feature>
<organism evidence="3 4">
    <name type="scientific">Monosiga brevicollis</name>
    <name type="common">Choanoflagellate</name>
    <dbReference type="NCBI Taxonomy" id="81824"/>
    <lineage>
        <taxon>Eukaryota</taxon>
        <taxon>Choanoflagellata</taxon>
        <taxon>Craspedida</taxon>
        <taxon>Salpingoecidae</taxon>
        <taxon>Monosiga</taxon>
    </lineage>
</organism>
<keyword evidence="2" id="KW-0812">Transmembrane</keyword>
<reference evidence="3 4" key="1">
    <citation type="journal article" date="2008" name="Nature">
        <title>The genome of the choanoflagellate Monosiga brevicollis and the origin of metazoans.</title>
        <authorList>
            <consortium name="JGI Sequencing"/>
            <person name="King N."/>
            <person name="Westbrook M.J."/>
            <person name="Young S.L."/>
            <person name="Kuo A."/>
            <person name="Abedin M."/>
            <person name="Chapman J."/>
            <person name="Fairclough S."/>
            <person name="Hellsten U."/>
            <person name="Isogai Y."/>
            <person name="Letunic I."/>
            <person name="Marr M."/>
            <person name="Pincus D."/>
            <person name="Putnam N."/>
            <person name="Rokas A."/>
            <person name="Wright K.J."/>
            <person name="Zuzow R."/>
            <person name="Dirks W."/>
            <person name="Good M."/>
            <person name="Goodstein D."/>
            <person name="Lemons D."/>
            <person name="Li W."/>
            <person name="Lyons J.B."/>
            <person name="Morris A."/>
            <person name="Nichols S."/>
            <person name="Richter D.J."/>
            <person name="Salamov A."/>
            <person name="Bork P."/>
            <person name="Lim W.A."/>
            <person name="Manning G."/>
            <person name="Miller W.T."/>
            <person name="McGinnis W."/>
            <person name="Shapiro H."/>
            <person name="Tjian R."/>
            <person name="Grigoriev I.V."/>
            <person name="Rokhsar D."/>
        </authorList>
    </citation>
    <scope>NUCLEOTIDE SEQUENCE [LARGE SCALE GENOMIC DNA]</scope>
    <source>
        <strain evidence="4">MX1 / ATCC 50154</strain>
    </source>
</reference>
<evidence type="ECO:0000313" key="4">
    <source>
        <dbReference type="Proteomes" id="UP000001357"/>
    </source>
</evidence>
<accession>A9UU36</accession>
<feature type="compositionally biased region" description="Polar residues" evidence="1">
    <location>
        <begin position="13"/>
        <end position="23"/>
    </location>
</feature>
<evidence type="ECO:0008006" key="5">
    <source>
        <dbReference type="Google" id="ProtNLM"/>
    </source>
</evidence>
<evidence type="ECO:0000313" key="3">
    <source>
        <dbReference type="EMBL" id="EDQ91599.1"/>
    </source>
</evidence>
<protein>
    <recommendedName>
        <fullName evidence="5">WSC domain-containing protein</fullName>
    </recommendedName>
</protein>
<feature type="region of interest" description="Disordered" evidence="1">
    <location>
        <begin position="291"/>
        <end position="349"/>
    </location>
</feature>
<dbReference type="KEGG" id="mbr:MONBRDRAFT_36255"/>
<name>A9UU36_MONBE</name>
<dbReference type="InParanoid" id="A9UU36"/>
<feature type="region of interest" description="Disordered" evidence="1">
    <location>
        <begin position="159"/>
        <end position="210"/>
    </location>
</feature>
<feature type="region of interest" description="Disordered" evidence="1">
    <location>
        <begin position="1"/>
        <end position="31"/>
    </location>
</feature>
<evidence type="ECO:0000256" key="1">
    <source>
        <dbReference type="SAM" id="MobiDB-lite"/>
    </source>
</evidence>